<dbReference type="EMBL" id="CAFBPQ010000004">
    <property type="protein sequence ID" value="CAB5014721.1"/>
    <property type="molecule type" value="Genomic_DNA"/>
</dbReference>
<keyword evidence="6" id="KW-0408">Iron</keyword>
<evidence type="ECO:0000256" key="2">
    <source>
        <dbReference type="ARBA" id="ARBA00006490"/>
    </source>
</evidence>
<evidence type="ECO:0000313" key="10">
    <source>
        <dbReference type="EMBL" id="CAB4904837.1"/>
    </source>
</evidence>
<dbReference type="PIRSF" id="PIRSF005572">
    <property type="entry name" value="NifS"/>
    <property type="match status" value="1"/>
</dbReference>
<dbReference type="Pfam" id="PF00266">
    <property type="entry name" value="Aminotran_5"/>
    <property type="match status" value="1"/>
</dbReference>
<dbReference type="SUPFAM" id="SSF53383">
    <property type="entry name" value="PLP-dependent transferases"/>
    <property type="match status" value="1"/>
</dbReference>
<comment type="cofactor">
    <cofactor evidence="1">
        <name>pyridoxal 5'-phosphate</name>
        <dbReference type="ChEBI" id="CHEBI:597326"/>
    </cofactor>
</comment>
<keyword evidence="3" id="KW-0808">Transferase</keyword>
<evidence type="ECO:0000256" key="6">
    <source>
        <dbReference type="ARBA" id="ARBA00023004"/>
    </source>
</evidence>
<evidence type="ECO:0000313" key="9">
    <source>
        <dbReference type="EMBL" id="CAB4723700.1"/>
    </source>
</evidence>
<dbReference type="EMBL" id="CAEZYK010000040">
    <property type="protein sequence ID" value="CAB4723700.1"/>
    <property type="molecule type" value="Genomic_DNA"/>
</dbReference>
<evidence type="ECO:0000259" key="8">
    <source>
        <dbReference type="Pfam" id="PF00266"/>
    </source>
</evidence>
<dbReference type="AlphaFoldDB" id="A0A6J6RMJ5"/>
<name>A0A6J6RMJ5_9ZZZZ</name>
<dbReference type="InterPro" id="IPR015424">
    <property type="entry name" value="PyrdxlP-dep_Trfase"/>
</dbReference>
<sequence length="361" mass="38359">MLPFLSESFGDPGRLHQEGHFTRVAVETAREQVAVLFGAHPREVVFTATGTESVNAAIWGATNRSFAEPQGKSHIVTSQVESSCVLDACARSGYEITAVGVDNCGRFLVEEVIEAFQPETVFLTLQLANHEVGTIQSAIPEILAVAKERGILTHVDARAAAGHLKLDFADLGADLCSITADTWGGPLGSAALLIKRGLRISPLLVGGMQERARRGGSENVAAIVGFGSAANEIWAGDQLDIEARLARQYTDQIIAGSLALPGVQQLGDPKQRLPHLVCIAVNDVESEPILLGLDQHGVAVHSGSSCSSEALEPSPVLTAMGVDADKSLRVSSGWSTTKKDIDAFLTEFPLVLNRLRELRNG</sequence>
<dbReference type="Gene3D" id="3.40.640.10">
    <property type="entry name" value="Type I PLP-dependent aspartate aminotransferase-like (Major domain)"/>
    <property type="match status" value="1"/>
</dbReference>
<evidence type="ECO:0000313" key="12">
    <source>
        <dbReference type="EMBL" id="CAB5014721.1"/>
    </source>
</evidence>
<evidence type="ECO:0000256" key="4">
    <source>
        <dbReference type="ARBA" id="ARBA00022723"/>
    </source>
</evidence>
<evidence type="ECO:0000256" key="1">
    <source>
        <dbReference type="ARBA" id="ARBA00001933"/>
    </source>
</evidence>
<dbReference type="InterPro" id="IPR000192">
    <property type="entry name" value="Aminotrans_V_dom"/>
</dbReference>
<dbReference type="PANTHER" id="PTHR11601:SF34">
    <property type="entry name" value="CYSTEINE DESULFURASE"/>
    <property type="match status" value="1"/>
</dbReference>
<dbReference type="GO" id="GO:0046872">
    <property type="term" value="F:metal ion binding"/>
    <property type="evidence" value="ECO:0007669"/>
    <property type="project" value="UniProtKB-KW"/>
</dbReference>
<dbReference type="GO" id="GO:0051536">
    <property type="term" value="F:iron-sulfur cluster binding"/>
    <property type="evidence" value="ECO:0007669"/>
    <property type="project" value="UniProtKB-KW"/>
</dbReference>
<organism evidence="9">
    <name type="scientific">freshwater metagenome</name>
    <dbReference type="NCBI Taxonomy" id="449393"/>
    <lineage>
        <taxon>unclassified sequences</taxon>
        <taxon>metagenomes</taxon>
        <taxon>ecological metagenomes</taxon>
    </lineage>
</organism>
<comment type="similarity">
    <text evidence="2">Belongs to the class-V pyridoxal-phosphate-dependent aminotransferase family. NifS/IscS subfamily.</text>
</comment>
<proteinExistence type="inferred from homology"/>
<evidence type="ECO:0000256" key="5">
    <source>
        <dbReference type="ARBA" id="ARBA00022898"/>
    </source>
</evidence>
<dbReference type="Gene3D" id="3.90.1150.10">
    <property type="entry name" value="Aspartate Aminotransferase, domain 1"/>
    <property type="match status" value="1"/>
</dbReference>
<dbReference type="EMBL" id="CAFBOF010000008">
    <property type="protein sequence ID" value="CAB4973123.1"/>
    <property type="molecule type" value="Genomic_DNA"/>
</dbReference>
<keyword evidence="5" id="KW-0663">Pyridoxal phosphate</keyword>
<evidence type="ECO:0000256" key="7">
    <source>
        <dbReference type="ARBA" id="ARBA00023014"/>
    </source>
</evidence>
<gene>
    <name evidence="9" type="ORF">UFOPK2683_00832</name>
    <name evidence="10" type="ORF">UFOPK3605_00694</name>
    <name evidence="11" type="ORF">UFOPK3897_00608</name>
    <name evidence="12" type="ORF">UFOPK4121_00256</name>
</gene>
<dbReference type="PANTHER" id="PTHR11601">
    <property type="entry name" value="CYSTEINE DESULFURYLASE FAMILY MEMBER"/>
    <property type="match status" value="1"/>
</dbReference>
<accession>A0A6J6RMJ5</accession>
<dbReference type="InterPro" id="IPR015421">
    <property type="entry name" value="PyrdxlP-dep_Trfase_major"/>
</dbReference>
<evidence type="ECO:0000256" key="3">
    <source>
        <dbReference type="ARBA" id="ARBA00022679"/>
    </source>
</evidence>
<keyword evidence="7" id="KW-0411">Iron-sulfur</keyword>
<dbReference type="InterPro" id="IPR016454">
    <property type="entry name" value="Cysteine_dSase"/>
</dbReference>
<dbReference type="InterPro" id="IPR015422">
    <property type="entry name" value="PyrdxlP-dep_Trfase_small"/>
</dbReference>
<feature type="domain" description="Aminotransferase class V" evidence="8">
    <location>
        <begin position="4"/>
        <end position="344"/>
    </location>
</feature>
<protein>
    <submittedName>
        <fullName evidence="9">Unannotated protein</fullName>
    </submittedName>
</protein>
<dbReference type="EMBL" id="CAFBMM010000026">
    <property type="protein sequence ID" value="CAB4904837.1"/>
    <property type="molecule type" value="Genomic_DNA"/>
</dbReference>
<reference evidence="9" key="1">
    <citation type="submission" date="2020-05" db="EMBL/GenBank/DDBJ databases">
        <authorList>
            <person name="Chiriac C."/>
            <person name="Salcher M."/>
            <person name="Ghai R."/>
            <person name="Kavagutti S V."/>
        </authorList>
    </citation>
    <scope>NUCLEOTIDE SEQUENCE</scope>
</reference>
<dbReference type="GO" id="GO:0016740">
    <property type="term" value="F:transferase activity"/>
    <property type="evidence" value="ECO:0007669"/>
    <property type="project" value="UniProtKB-KW"/>
</dbReference>
<keyword evidence="4" id="KW-0479">Metal-binding</keyword>
<evidence type="ECO:0000313" key="11">
    <source>
        <dbReference type="EMBL" id="CAB4973123.1"/>
    </source>
</evidence>